<comment type="similarity">
    <text evidence="1">Belongs to the glutaredoxin family.</text>
</comment>
<evidence type="ECO:0000259" key="5">
    <source>
        <dbReference type="Pfam" id="PF13098"/>
    </source>
</evidence>
<name>A0A7G9YW47_9EURY</name>
<dbReference type="InterPro" id="IPR036249">
    <property type="entry name" value="Thioredoxin-like_sf"/>
</dbReference>
<evidence type="ECO:0000256" key="3">
    <source>
        <dbReference type="ARBA" id="ARBA00022982"/>
    </source>
</evidence>
<dbReference type="PANTHER" id="PTHR15337:SF11">
    <property type="entry name" value="THIOREDOXIN DOMAIN-CONTAINING PROTEIN"/>
    <property type="match status" value="1"/>
</dbReference>
<dbReference type="PANTHER" id="PTHR15337">
    <property type="entry name" value="ANTERIOR GRADIENT PROTEIN-RELATED"/>
    <property type="match status" value="1"/>
</dbReference>
<dbReference type="AlphaFoldDB" id="A0A7G9YW47"/>
<keyword evidence="3" id="KW-0813">Transport</keyword>
<feature type="domain" description="Thioredoxin-like fold" evidence="5">
    <location>
        <begin position="43"/>
        <end position="124"/>
    </location>
</feature>
<reference evidence="6" key="1">
    <citation type="submission" date="2020-06" db="EMBL/GenBank/DDBJ databases">
        <title>Unique genomic features of the anaerobic methanotrophic archaea.</title>
        <authorList>
            <person name="Chadwick G.L."/>
            <person name="Skennerton C.T."/>
            <person name="Laso-Perez R."/>
            <person name="Leu A.O."/>
            <person name="Speth D.R."/>
            <person name="Yu H."/>
            <person name="Morgan-Lang C."/>
            <person name="Hatzenpichler R."/>
            <person name="Goudeau D."/>
            <person name="Malmstrom R."/>
            <person name="Brazelton W.J."/>
            <person name="Woyke T."/>
            <person name="Hallam S.J."/>
            <person name="Tyson G.W."/>
            <person name="Wegener G."/>
            <person name="Boetius A."/>
            <person name="Orphan V."/>
        </authorList>
    </citation>
    <scope>NUCLEOTIDE SEQUENCE</scope>
</reference>
<keyword evidence="3" id="KW-0249">Electron transport</keyword>
<evidence type="ECO:0000256" key="1">
    <source>
        <dbReference type="ARBA" id="ARBA00007787"/>
    </source>
</evidence>
<dbReference type="InterPro" id="IPR017937">
    <property type="entry name" value="Thioredoxin_CS"/>
</dbReference>
<evidence type="ECO:0000256" key="4">
    <source>
        <dbReference type="SAM" id="Phobius"/>
    </source>
</evidence>
<keyword evidence="4" id="KW-0812">Transmembrane</keyword>
<evidence type="ECO:0000256" key="2">
    <source>
        <dbReference type="ARBA" id="ARBA00022729"/>
    </source>
</evidence>
<keyword evidence="4" id="KW-0472">Membrane</keyword>
<dbReference type="InterPro" id="IPR012336">
    <property type="entry name" value="Thioredoxin-like_fold"/>
</dbReference>
<accession>A0A7G9YW47</accession>
<organism evidence="6">
    <name type="scientific">Candidatus Methanophagaceae archaeon ANME-1 ERB6</name>
    <dbReference type="NCBI Taxonomy" id="2759912"/>
    <lineage>
        <taxon>Archaea</taxon>
        <taxon>Methanobacteriati</taxon>
        <taxon>Methanobacteriota</taxon>
        <taxon>Stenosarchaea group</taxon>
        <taxon>Methanomicrobia</taxon>
        <taxon>Candidatus Methanophagales</taxon>
        <taxon>Candidatus Methanophagaceae</taxon>
    </lineage>
</organism>
<dbReference type="InterPro" id="IPR051099">
    <property type="entry name" value="AGR/TXD"/>
</dbReference>
<gene>
    <name evidence="6" type="ORF">CIBIFOJE_00014</name>
</gene>
<protein>
    <recommendedName>
        <fullName evidence="5">Thioredoxin-like fold domain-containing protein</fullName>
    </recommendedName>
</protein>
<keyword evidence="4" id="KW-1133">Transmembrane helix</keyword>
<feature type="transmembrane region" description="Helical" evidence="4">
    <location>
        <begin position="153"/>
        <end position="171"/>
    </location>
</feature>
<sequence length="178" mass="19819">MMEIKGKFVLVFALLLIGICLEVVVAQPAIEWHTSYQEGMQIAESQDKPTMIFFESRNCPACKKQKEVLADARVINMSKNFVPIAGSGLGGQYGIRYIPAIVFTNSQGEEVYRLVGYRDAKTLVEEMQYALRLSSNPAQPPLQSPSAHNTKTPGFGVMITIAAVFICGRWLRRKGYVK</sequence>
<proteinExistence type="inferred from homology"/>
<evidence type="ECO:0000313" key="6">
    <source>
        <dbReference type="EMBL" id="QNO52231.1"/>
    </source>
</evidence>
<dbReference type="SUPFAM" id="SSF52833">
    <property type="entry name" value="Thioredoxin-like"/>
    <property type="match status" value="1"/>
</dbReference>
<dbReference type="Gene3D" id="3.40.30.10">
    <property type="entry name" value="Glutaredoxin"/>
    <property type="match status" value="1"/>
</dbReference>
<keyword evidence="2" id="KW-0732">Signal</keyword>
<dbReference type="PROSITE" id="PS00194">
    <property type="entry name" value="THIOREDOXIN_1"/>
    <property type="match status" value="1"/>
</dbReference>
<dbReference type="EMBL" id="MT631504">
    <property type="protein sequence ID" value="QNO52231.1"/>
    <property type="molecule type" value="Genomic_DNA"/>
</dbReference>
<dbReference type="Pfam" id="PF13098">
    <property type="entry name" value="Thioredoxin_2"/>
    <property type="match status" value="1"/>
</dbReference>